<dbReference type="Pfam" id="PF00400">
    <property type="entry name" value="WD40"/>
    <property type="match status" value="1"/>
</dbReference>
<dbReference type="InterPro" id="IPR036322">
    <property type="entry name" value="WD40_repeat_dom_sf"/>
</dbReference>
<dbReference type="Pfam" id="PF17100">
    <property type="entry name" value="NACHT_N"/>
    <property type="match status" value="1"/>
</dbReference>
<reference evidence="4 5" key="1">
    <citation type="journal article" date="2012" name="PLoS Pathog.">
        <title>Diverse lifestyles and strategies of plant pathogenesis encoded in the genomes of eighteen Dothideomycetes fungi.</title>
        <authorList>
            <person name="Ohm R.A."/>
            <person name="Feau N."/>
            <person name="Henrissat B."/>
            <person name="Schoch C.L."/>
            <person name="Horwitz B.A."/>
            <person name="Barry K.W."/>
            <person name="Condon B.J."/>
            <person name="Copeland A.C."/>
            <person name="Dhillon B."/>
            <person name="Glaser F."/>
            <person name="Hesse C.N."/>
            <person name="Kosti I."/>
            <person name="LaButti K."/>
            <person name="Lindquist E.A."/>
            <person name="Lucas S."/>
            <person name="Salamov A.A."/>
            <person name="Bradshaw R.E."/>
            <person name="Ciuffetti L."/>
            <person name="Hamelin R.C."/>
            <person name="Kema G.H.J."/>
            <person name="Lawrence C."/>
            <person name="Scott J.A."/>
            <person name="Spatafora J.W."/>
            <person name="Turgeon B.G."/>
            <person name="de Wit P.J.G.M."/>
            <person name="Zhong S."/>
            <person name="Goodwin S.B."/>
            <person name="Grigoriev I.V."/>
        </authorList>
    </citation>
    <scope>NUCLEOTIDE SEQUENCE [LARGE SCALE GENOMIC DNA]</scope>
    <source>
        <strain evidence="5">C5 / ATCC 48332 / race O</strain>
    </source>
</reference>
<dbReference type="InterPro" id="IPR015943">
    <property type="entry name" value="WD40/YVTN_repeat-like_dom_sf"/>
</dbReference>
<accession>M2UH69</accession>
<feature type="compositionally biased region" description="Low complexity" evidence="2">
    <location>
        <begin position="339"/>
        <end position="348"/>
    </location>
</feature>
<feature type="domain" description="NWD NACHT-NTPase N-terminal" evidence="3">
    <location>
        <begin position="44"/>
        <end position="223"/>
    </location>
</feature>
<dbReference type="EMBL" id="KB445582">
    <property type="protein sequence ID" value="EMD87302.1"/>
    <property type="molecule type" value="Genomic_DNA"/>
</dbReference>
<name>M2UH69_COCH5</name>
<feature type="region of interest" description="Disordered" evidence="2">
    <location>
        <begin position="290"/>
        <end position="349"/>
    </location>
</feature>
<sequence>MGHLNISTEPAPGVTIDQKDNKITITITAAPLSDDGVIGRDTHALWHAAYVRLREEHTKELVDFEEQAAIVFRPLQRRNSSNVLARSSMPGWHTMEPKAVLGAIRHWIFEGEFDGNKGTEGDEEKKEDQVCRALSSSKTILNRNVQENPGAHLAWVAAGLCIQTLVEKPLPASEAPGLAYIIARVAFYDRLAQLASKVPGKDEAGDKPLCEGLVDLYTAVLKQLIVVLALGYVPRETRAQQQKFDSPYAGVGSAAVHPIIALESSLWQHVGDKALEESITKLVRLQAPSTALSDKDGREAYETSNDTTKGDNHVDDDDGNGSDDEADDDDYSDADQSDNNENNDSNVDAKTYATLYDNRDDASVCREIQKLLCVAPIQPPCLPRPPLPPLHDSPDVLDGLYRWALKQDEYRRWCKVHSPTMSIHMPAFSESTRRRKLRTSLPMDAGRSKRVVAHAFWSWSRDVNGMSIVSVLRDLVWTVLAAQPKLKKHLVEVVQVMGWPSLLDGDGENSKARYAALGTSCDFYTMLVLLCRIVRDEEFAPTCSIVDYMNVSLGDEDVDYEGGRDGSHKNGLSGSARTAQKRAWTVRDLVALVRTTCRQSRKVAWIMSSSSLFSSLSKGEYHLDLSPEDLTLGKVIYGHVRATLQDRLDKKRYTSDILNNLATELIRKASSHVTWSTIAVDLLARVRLPWNAMHVLQRLPDSSAGLGPLLDSIVRVNASDSDRDNSSAETLVETVLKVAALTFRPPTVLELAALAEPPATVDAVIFIDVLTRPLLELQALDNTNGRTEGQKYVYFSSRAVLAAQRARLAKDTTARDLHADMVCRHLHCLARHYGDAENKELSLYMEFAWLRHLDLVDIGPTENPPLADPLTNQVCGFVARNAGAWLCNLDQLGFIDVVRRRLSPIQAELKTLFMRIVRSQVLGMSLTDTEHFLRKMSYKFSKDKDDNLPIVPQLVLLGLPSLDSGDMAEAAALIATLEGHKDWVRNACWAYEGRLIVSISDDKTLRCWGRASCCMQHVTDDILHTGYANHLALSRTDPSMVVSMDNQDLVLFDLAIGAIPIAKRSHYHI</sequence>
<feature type="repeat" description="WD" evidence="1">
    <location>
        <begin position="977"/>
        <end position="1008"/>
    </location>
</feature>
<dbReference type="InterPro" id="IPR031359">
    <property type="entry name" value="NACHT_N"/>
</dbReference>
<gene>
    <name evidence="4" type="ORF">COCHEDRAFT_1033745</name>
</gene>
<dbReference type="STRING" id="701091.M2UH69"/>
<dbReference type="AlphaFoldDB" id="M2UH69"/>
<evidence type="ECO:0000313" key="4">
    <source>
        <dbReference type="EMBL" id="EMD87302.1"/>
    </source>
</evidence>
<dbReference type="Gene3D" id="2.130.10.10">
    <property type="entry name" value="YVTN repeat-like/Quinoprotein amine dehydrogenase"/>
    <property type="match status" value="1"/>
</dbReference>
<dbReference type="PROSITE" id="PS50294">
    <property type="entry name" value="WD_REPEATS_REGION"/>
    <property type="match status" value="1"/>
</dbReference>
<dbReference type="SMART" id="SM00320">
    <property type="entry name" value="WD40"/>
    <property type="match status" value="1"/>
</dbReference>
<evidence type="ECO:0000313" key="5">
    <source>
        <dbReference type="Proteomes" id="UP000016936"/>
    </source>
</evidence>
<reference evidence="5" key="2">
    <citation type="journal article" date="2013" name="PLoS Genet.">
        <title>Comparative genome structure, secondary metabolite, and effector coding capacity across Cochliobolus pathogens.</title>
        <authorList>
            <person name="Condon B.J."/>
            <person name="Leng Y."/>
            <person name="Wu D."/>
            <person name="Bushley K.E."/>
            <person name="Ohm R.A."/>
            <person name="Otillar R."/>
            <person name="Martin J."/>
            <person name="Schackwitz W."/>
            <person name="Grimwood J."/>
            <person name="MohdZainudin N."/>
            <person name="Xue C."/>
            <person name="Wang R."/>
            <person name="Manning V.A."/>
            <person name="Dhillon B."/>
            <person name="Tu Z.J."/>
            <person name="Steffenson B.J."/>
            <person name="Salamov A."/>
            <person name="Sun H."/>
            <person name="Lowry S."/>
            <person name="LaButti K."/>
            <person name="Han J."/>
            <person name="Copeland A."/>
            <person name="Lindquist E."/>
            <person name="Barry K."/>
            <person name="Schmutz J."/>
            <person name="Baker S.E."/>
            <person name="Ciuffetti L.M."/>
            <person name="Grigoriev I.V."/>
            <person name="Zhong S."/>
            <person name="Turgeon B.G."/>
        </authorList>
    </citation>
    <scope>NUCLEOTIDE SEQUENCE [LARGE SCALE GENOMIC DNA]</scope>
    <source>
        <strain evidence="5">C5 / ATCC 48332 / race O</strain>
    </source>
</reference>
<keyword evidence="5" id="KW-1185">Reference proteome</keyword>
<protein>
    <recommendedName>
        <fullName evidence="3">NWD NACHT-NTPase N-terminal domain-containing protein</fullName>
    </recommendedName>
</protein>
<evidence type="ECO:0000256" key="2">
    <source>
        <dbReference type="SAM" id="MobiDB-lite"/>
    </source>
</evidence>
<evidence type="ECO:0000259" key="3">
    <source>
        <dbReference type="Pfam" id="PF17100"/>
    </source>
</evidence>
<dbReference type="PROSITE" id="PS50082">
    <property type="entry name" value="WD_REPEATS_2"/>
    <property type="match status" value="1"/>
</dbReference>
<feature type="compositionally biased region" description="Acidic residues" evidence="2">
    <location>
        <begin position="314"/>
        <end position="338"/>
    </location>
</feature>
<dbReference type="Proteomes" id="UP000016936">
    <property type="component" value="Unassembled WGS sequence"/>
</dbReference>
<proteinExistence type="predicted"/>
<organism evidence="4 5">
    <name type="scientific">Cochliobolus heterostrophus (strain C5 / ATCC 48332 / race O)</name>
    <name type="common">Southern corn leaf blight fungus</name>
    <name type="synonym">Bipolaris maydis</name>
    <dbReference type="NCBI Taxonomy" id="701091"/>
    <lineage>
        <taxon>Eukaryota</taxon>
        <taxon>Fungi</taxon>
        <taxon>Dikarya</taxon>
        <taxon>Ascomycota</taxon>
        <taxon>Pezizomycotina</taxon>
        <taxon>Dothideomycetes</taxon>
        <taxon>Pleosporomycetidae</taxon>
        <taxon>Pleosporales</taxon>
        <taxon>Pleosporineae</taxon>
        <taxon>Pleosporaceae</taxon>
        <taxon>Bipolaris</taxon>
    </lineage>
</organism>
<dbReference type="InterPro" id="IPR001680">
    <property type="entry name" value="WD40_rpt"/>
</dbReference>
<dbReference type="eggNOG" id="KOG0266">
    <property type="taxonomic scope" value="Eukaryota"/>
</dbReference>
<dbReference type="SUPFAM" id="SSF50978">
    <property type="entry name" value="WD40 repeat-like"/>
    <property type="match status" value="1"/>
</dbReference>
<keyword evidence="1" id="KW-0853">WD repeat</keyword>
<dbReference type="HOGENOM" id="CLU_287845_0_0_1"/>
<evidence type="ECO:0000256" key="1">
    <source>
        <dbReference type="PROSITE-ProRule" id="PRU00221"/>
    </source>
</evidence>